<evidence type="ECO:0000256" key="7">
    <source>
        <dbReference type="ARBA" id="ARBA00022989"/>
    </source>
</evidence>
<keyword evidence="4 13" id="KW-0812">Transmembrane</keyword>
<feature type="transmembrane region" description="Helical" evidence="13">
    <location>
        <begin position="45"/>
        <end position="67"/>
    </location>
</feature>
<dbReference type="Pfam" id="PF03694">
    <property type="entry name" value="Erg28"/>
    <property type="match status" value="1"/>
</dbReference>
<feature type="transmembrane region" description="Helical" evidence="13">
    <location>
        <begin position="109"/>
        <end position="129"/>
    </location>
</feature>
<keyword evidence="6" id="KW-0752">Steroid biosynthesis</keyword>
<gene>
    <name evidence="14" type="ORF">PSANT_01919</name>
</gene>
<dbReference type="OrthoDB" id="6485510at2759"/>
<dbReference type="InterPro" id="IPR005352">
    <property type="entry name" value="Erg28"/>
</dbReference>
<keyword evidence="12" id="KW-0753">Steroid metabolism</keyword>
<comment type="subcellular location">
    <subcellularLocation>
        <location evidence="1">Endoplasmic reticulum membrane</location>
        <topology evidence="1">Multi-pass membrane protein</topology>
    </subcellularLocation>
</comment>
<proteinExistence type="inferred from homology"/>
<evidence type="ECO:0000256" key="12">
    <source>
        <dbReference type="ARBA" id="ARBA00023221"/>
    </source>
</evidence>
<evidence type="ECO:0000256" key="6">
    <source>
        <dbReference type="ARBA" id="ARBA00022955"/>
    </source>
</evidence>
<dbReference type="Proteomes" id="UP000325008">
    <property type="component" value="Unassembled WGS sequence"/>
</dbReference>
<keyword evidence="3" id="KW-0444">Lipid biosynthesis</keyword>
<dbReference type="GO" id="GO:0005789">
    <property type="term" value="C:endoplasmic reticulum membrane"/>
    <property type="evidence" value="ECO:0007669"/>
    <property type="project" value="UniProtKB-SubCell"/>
</dbReference>
<feature type="transmembrane region" description="Helical" evidence="13">
    <location>
        <begin position="79"/>
        <end position="97"/>
    </location>
</feature>
<evidence type="ECO:0000256" key="13">
    <source>
        <dbReference type="SAM" id="Phobius"/>
    </source>
</evidence>
<dbReference type="RefSeq" id="XP_014658288.1">
    <property type="nucleotide sequence ID" value="XM_014802802.1"/>
</dbReference>
<evidence type="ECO:0000256" key="2">
    <source>
        <dbReference type="ARBA" id="ARBA00005377"/>
    </source>
</evidence>
<evidence type="ECO:0000256" key="1">
    <source>
        <dbReference type="ARBA" id="ARBA00004477"/>
    </source>
</evidence>
<keyword evidence="11" id="KW-1207">Sterol metabolism</keyword>
<keyword evidence="8" id="KW-0756">Sterol biosynthesis</keyword>
<accession>A0A5C3FIU2</accession>
<keyword evidence="15" id="KW-1185">Reference proteome</keyword>
<evidence type="ECO:0000256" key="10">
    <source>
        <dbReference type="ARBA" id="ARBA00023136"/>
    </source>
</evidence>
<dbReference type="EMBL" id="OOIQ01000003">
    <property type="protein sequence ID" value="SPO44234.1"/>
    <property type="molecule type" value="Genomic_DNA"/>
</dbReference>
<evidence type="ECO:0000256" key="9">
    <source>
        <dbReference type="ARBA" id="ARBA00023098"/>
    </source>
</evidence>
<reference evidence="14" key="1">
    <citation type="submission" date="2018-03" db="EMBL/GenBank/DDBJ databases">
        <authorList>
            <person name="Guldener U."/>
        </authorList>
    </citation>
    <scope>NUCLEOTIDE SEQUENCE [LARGE SCALE GENOMIC DNA]</scope>
    <source>
        <strain evidence="14">ATCC34888</strain>
    </source>
</reference>
<evidence type="ECO:0000313" key="15">
    <source>
        <dbReference type="Proteomes" id="UP000325008"/>
    </source>
</evidence>
<feature type="transmembrane region" description="Helical" evidence="13">
    <location>
        <begin position="12"/>
        <end position="33"/>
    </location>
</feature>
<comment type="similarity">
    <text evidence="2">Belongs to the ERG28 family.</text>
</comment>
<dbReference type="GO" id="GO:0016126">
    <property type="term" value="P:sterol biosynthetic process"/>
    <property type="evidence" value="ECO:0007669"/>
    <property type="project" value="UniProtKB-KW"/>
</dbReference>
<evidence type="ECO:0000313" key="14">
    <source>
        <dbReference type="EMBL" id="SPO44234.1"/>
    </source>
</evidence>
<dbReference type="AlphaFoldDB" id="A0A5C3FIU2"/>
<comment type="caution">
    <text evidence="14">The sequence shown here is derived from an EMBL/GenBank/DDBJ whole genome shotgun (WGS) entry which is preliminary data.</text>
</comment>
<sequence>MSTISEWIPEGLLPRWLLLVAATAYAYGASNFLKHTAGFKVYSNAGALVTPLSGRLFGIWNITAAIIRTYAAYNIHDKVAYELCMWSFVIALVHFVSETFVYKTAKLSPGIISPLIVASSSLTTMYLNYGHYVR</sequence>
<evidence type="ECO:0000256" key="8">
    <source>
        <dbReference type="ARBA" id="ARBA00023011"/>
    </source>
</evidence>
<keyword evidence="5" id="KW-0256">Endoplasmic reticulum</keyword>
<keyword evidence="9" id="KW-0443">Lipid metabolism</keyword>
<dbReference type="PANTHER" id="PTHR15451:SF19">
    <property type="entry name" value="ERGOSTEROL BIOSYNTHETIC PROTEIN 28 HOMOLOG"/>
    <property type="match status" value="1"/>
</dbReference>
<evidence type="ECO:0000256" key="11">
    <source>
        <dbReference type="ARBA" id="ARBA00023166"/>
    </source>
</evidence>
<dbReference type="GO" id="GO:0030674">
    <property type="term" value="F:protein-macromolecule adaptor activity"/>
    <property type="evidence" value="ECO:0007669"/>
    <property type="project" value="TreeGrafter"/>
</dbReference>
<evidence type="ECO:0000256" key="5">
    <source>
        <dbReference type="ARBA" id="ARBA00022824"/>
    </source>
</evidence>
<dbReference type="PANTHER" id="PTHR15451">
    <property type="entry name" value="ERGOSTEROL BIOSYNTHETIC PROTEIN 28-RELATED"/>
    <property type="match status" value="1"/>
</dbReference>
<keyword evidence="10 13" id="KW-0472">Membrane</keyword>
<evidence type="ECO:0000256" key="4">
    <source>
        <dbReference type="ARBA" id="ARBA00022692"/>
    </source>
</evidence>
<protein>
    <submittedName>
        <fullName evidence="14">Related to ERG28 - involved in synthesis of ergosterol</fullName>
    </submittedName>
</protein>
<evidence type="ECO:0000256" key="3">
    <source>
        <dbReference type="ARBA" id="ARBA00022516"/>
    </source>
</evidence>
<organism evidence="14 15">
    <name type="scientific">Pseudozyma antarctica</name>
    <name type="common">Yeast</name>
    <name type="synonym">Candida antarctica</name>
    <dbReference type="NCBI Taxonomy" id="84753"/>
    <lineage>
        <taxon>Eukaryota</taxon>
        <taxon>Fungi</taxon>
        <taxon>Dikarya</taxon>
        <taxon>Basidiomycota</taxon>
        <taxon>Ustilaginomycotina</taxon>
        <taxon>Ustilaginomycetes</taxon>
        <taxon>Ustilaginales</taxon>
        <taxon>Ustilaginaceae</taxon>
        <taxon>Moesziomyces</taxon>
    </lineage>
</organism>
<name>A0A5C3FIU2_PSEA2</name>
<keyword evidence="7 13" id="KW-1133">Transmembrane helix</keyword>